<feature type="transmembrane region" description="Helical" evidence="7">
    <location>
        <begin position="21"/>
        <end position="42"/>
    </location>
</feature>
<keyword evidence="4 7" id="KW-1133">Transmembrane helix</keyword>
<name>A0A562ITQ4_9ACTN</name>
<dbReference type="PANTHER" id="PTHR38459:SF1">
    <property type="entry name" value="PROPHAGE BACTOPRENOL-LINKED GLUCOSE TRANSLOCASE HOMOLOG"/>
    <property type="match status" value="1"/>
</dbReference>
<feature type="domain" description="GtrA/DPMS transmembrane" evidence="8">
    <location>
        <begin position="25"/>
        <end position="144"/>
    </location>
</feature>
<sequence>MLIAGFVQRRLGPTWRVLVKELGAFGVVGAACFVLDVGLFQLLYTQTALDAVAAKLASTLVAMTVAYVAHRHWSFAHRAHTGVRREYLLFAVVNGATLVLGLLVVAVVRHVLHQDDPLVLQAANVASIGLGTLLRFLGYRRWVFPAEPTGVPAPEAPAPAQPPPLSHAPQPPRAGARTRGGPR</sequence>
<dbReference type="PANTHER" id="PTHR38459">
    <property type="entry name" value="PROPHAGE BACTOPRENOL-LINKED GLUCOSE TRANSLOCASE HOMOLOG"/>
    <property type="match status" value="1"/>
</dbReference>
<dbReference type="RefSeq" id="WP_194290431.1">
    <property type="nucleotide sequence ID" value="NZ_JABGDC010000052.1"/>
</dbReference>
<evidence type="ECO:0000256" key="3">
    <source>
        <dbReference type="ARBA" id="ARBA00022692"/>
    </source>
</evidence>
<comment type="subcellular location">
    <subcellularLocation>
        <location evidence="1">Membrane</location>
        <topology evidence="1">Multi-pass membrane protein</topology>
    </subcellularLocation>
</comment>
<accession>A0A562ITQ4</accession>
<comment type="caution">
    <text evidence="9">The sequence shown here is derived from an EMBL/GenBank/DDBJ whole genome shotgun (WGS) entry which is preliminary data.</text>
</comment>
<reference evidence="9 10" key="1">
    <citation type="submission" date="2019-07" db="EMBL/GenBank/DDBJ databases">
        <title>R&amp;d 2014.</title>
        <authorList>
            <person name="Klenk H.-P."/>
        </authorList>
    </citation>
    <scope>NUCLEOTIDE SEQUENCE [LARGE SCALE GENOMIC DNA]</scope>
    <source>
        <strain evidence="9 10">DSM 45764</strain>
    </source>
</reference>
<evidence type="ECO:0000256" key="6">
    <source>
        <dbReference type="SAM" id="MobiDB-lite"/>
    </source>
</evidence>
<dbReference type="GO" id="GO:0000271">
    <property type="term" value="P:polysaccharide biosynthetic process"/>
    <property type="evidence" value="ECO:0007669"/>
    <property type="project" value="InterPro"/>
</dbReference>
<dbReference type="GO" id="GO:0005886">
    <property type="term" value="C:plasma membrane"/>
    <property type="evidence" value="ECO:0007669"/>
    <property type="project" value="TreeGrafter"/>
</dbReference>
<evidence type="ECO:0000313" key="10">
    <source>
        <dbReference type="Proteomes" id="UP000321490"/>
    </source>
</evidence>
<protein>
    <submittedName>
        <fullName evidence="9">Putative flippase GtrA</fullName>
    </submittedName>
</protein>
<evidence type="ECO:0000256" key="7">
    <source>
        <dbReference type="SAM" id="Phobius"/>
    </source>
</evidence>
<evidence type="ECO:0000256" key="5">
    <source>
        <dbReference type="ARBA" id="ARBA00023136"/>
    </source>
</evidence>
<feature type="transmembrane region" description="Helical" evidence="7">
    <location>
        <begin position="88"/>
        <end position="112"/>
    </location>
</feature>
<keyword evidence="3 7" id="KW-0812">Transmembrane</keyword>
<feature type="compositionally biased region" description="Low complexity" evidence="6">
    <location>
        <begin position="173"/>
        <end position="183"/>
    </location>
</feature>
<feature type="compositionally biased region" description="Pro residues" evidence="6">
    <location>
        <begin position="154"/>
        <end position="172"/>
    </location>
</feature>
<evidence type="ECO:0000256" key="4">
    <source>
        <dbReference type="ARBA" id="ARBA00022989"/>
    </source>
</evidence>
<gene>
    <name evidence="9" type="ORF">JD78_02755</name>
</gene>
<evidence type="ECO:0000256" key="2">
    <source>
        <dbReference type="ARBA" id="ARBA00009399"/>
    </source>
</evidence>
<organism evidence="9 10">
    <name type="scientific">Modestobacter roseus</name>
    <dbReference type="NCBI Taxonomy" id="1181884"/>
    <lineage>
        <taxon>Bacteria</taxon>
        <taxon>Bacillati</taxon>
        <taxon>Actinomycetota</taxon>
        <taxon>Actinomycetes</taxon>
        <taxon>Geodermatophilales</taxon>
        <taxon>Geodermatophilaceae</taxon>
        <taxon>Modestobacter</taxon>
    </lineage>
</organism>
<evidence type="ECO:0000256" key="1">
    <source>
        <dbReference type="ARBA" id="ARBA00004141"/>
    </source>
</evidence>
<feature type="region of interest" description="Disordered" evidence="6">
    <location>
        <begin position="150"/>
        <end position="183"/>
    </location>
</feature>
<evidence type="ECO:0000313" key="9">
    <source>
        <dbReference type="EMBL" id="TWH74220.1"/>
    </source>
</evidence>
<dbReference type="EMBL" id="VLKF01000001">
    <property type="protein sequence ID" value="TWH74220.1"/>
    <property type="molecule type" value="Genomic_DNA"/>
</dbReference>
<dbReference type="InterPro" id="IPR007267">
    <property type="entry name" value="GtrA_DPMS_TM"/>
</dbReference>
<dbReference type="AlphaFoldDB" id="A0A562ITQ4"/>
<dbReference type="Proteomes" id="UP000321490">
    <property type="component" value="Unassembled WGS sequence"/>
</dbReference>
<dbReference type="InterPro" id="IPR051401">
    <property type="entry name" value="GtrA_CellWall_Glycosyl"/>
</dbReference>
<keyword evidence="10" id="KW-1185">Reference proteome</keyword>
<evidence type="ECO:0000259" key="8">
    <source>
        <dbReference type="Pfam" id="PF04138"/>
    </source>
</evidence>
<keyword evidence="5 7" id="KW-0472">Membrane</keyword>
<proteinExistence type="inferred from homology"/>
<feature type="transmembrane region" description="Helical" evidence="7">
    <location>
        <begin position="48"/>
        <end position="68"/>
    </location>
</feature>
<dbReference type="Pfam" id="PF04138">
    <property type="entry name" value="GtrA_DPMS_TM"/>
    <property type="match status" value="1"/>
</dbReference>
<feature type="transmembrane region" description="Helical" evidence="7">
    <location>
        <begin position="118"/>
        <end position="137"/>
    </location>
</feature>
<comment type="similarity">
    <text evidence="2">Belongs to the GtrA family.</text>
</comment>